<organism evidence="2 3">
    <name type="scientific">Ascobolus immersus RN42</name>
    <dbReference type="NCBI Taxonomy" id="1160509"/>
    <lineage>
        <taxon>Eukaryota</taxon>
        <taxon>Fungi</taxon>
        <taxon>Dikarya</taxon>
        <taxon>Ascomycota</taxon>
        <taxon>Pezizomycotina</taxon>
        <taxon>Pezizomycetes</taxon>
        <taxon>Pezizales</taxon>
        <taxon>Ascobolaceae</taxon>
        <taxon>Ascobolus</taxon>
    </lineage>
</organism>
<sequence>MTQMTIDRVTKRTSSVPAVSPSAPAPAAPVQSAANSIISSMALAESPALRAFRERQDRELAEMIQKEEADRVAAEQAGKVAEEESRRIEAAKAAEERRDRAAETRRAAEAEEAAAAEELSRLAPSGPVVPNSTTSTLFAPSRPIPQAGPEPVASSSNNPAAAVEASTAMEPGCGVIHADAEADFFTLLGKMKRAVRATGGEIPSQVFLDLSAVLSRASRGQAVQPRPGSVSTAPIDLEGTPNICKETGVSRWKSVQDMPSWERTFFRLFLFKKGVDAGGKSRWDPGRVECIVWKLSLVGSSV</sequence>
<evidence type="ECO:0000313" key="3">
    <source>
        <dbReference type="Proteomes" id="UP000275078"/>
    </source>
</evidence>
<feature type="region of interest" description="Disordered" evidence="1">
    <location>
        <begin position="1"/>
        <end position="29"/>
    </location>
</feature>
<feature type="compositionally biased region" description="Low complexity" evidence="1">
    <location>
        <begin position="150"/>
        <end position="165"/>
    </location>
</feature>
<proteinExistence type="predicted"/>
<feature type="region of interest" description="Disordered" evidence="1">
    <location>
        <begin position="67"/>
        <end position="165"/>
    </location>
</feature>
<keyword evidence="3" id="KW-1185">Reference proteome</keyword>
<gene>
    <name evidence="2" type="ORF">BJ508DRAFT_380759</name>
</gene>
<evidence type="ECO:0000313" key="2">
    <source>
        <dbReference type="EMBL" id="RPA74059.1"/>
    </source>
</evidence>
<dbReference type="Proteomes" id="UP000275078">
    <property type="component" value="Unassembled WGS sequence"/>
</dbReference>
<protein>
    <submittedName>
        <fullName evidence="2">Uncharacterized protein</fullName>
    </submittedName>
</protein>
<dbReference type="AlphaFoldDB" id="A0A3N4HJN6"/>
<name>A0A3N4HJN6_ASCIM</name>
<evidence type="ECO:0000256" key="1">
    <source>
        <dbReference type="SAM" id="MobiDB-lite"/>
    </source>
</evidence>
<reference evidence="2 3" key="1">
    <citation type="journal article" date="2018" name="Nat. Ecol. Evol.">
        <title>Pezizomycetes genomes reveal the molecular basis of ectomycorrhizal truffle lifestyle.</title>
        <authorList>
            <person name="Murat C."/>
            <person name="Payen T."/>
            <person name="Noel B."/>
            <person name="Kuo A."/>
            <person name="Morin E."/>
            <person name="Chen J."/>
            <person name="Kohler A."/>
            <person name="Krizsan K."/>
            <person name="Balestrini R."/>
            <person name="Da Silva C."/>
            <person name="Montanini B."/>
            <person name="Hainaut M."/>
            <person name="Levati E."/>
            <person name="Barry K.W."/>
            <person name="Belfiori B."/>
            <person name="Cichocki N."/>
            <person name="Clum A."/>
            <person name="Dockter R.B."/>
            <person name="Fauchery L."/>
            <person name="Guy J."/>
            <person name="Iotti M."/>
            <person name="Le Tacon F."/>
            <person name="Lindquist E.A."/>
            <person name="Lipzen A."/>
            <person name="Malagnac F."/>
            <person name="Mello A."/>
            <person name="Molinier V."/>
            <person name="Miyauchi S."/>
            <person name="Poulain J."/>
            <person name="Riccioni C."/>
            <person name="Rubini A."/>
            <person name="Sitrit Y."/>
            <person name="Splivallo R."/>
            <person name="Traeger S."/>
            <person name="Wang M."/>
            <person name="Zifcakova L."/>
            <person name="Wipf D."/>
            <person name="Zambonelli A."/>
            <person name="Paolocci F."/>
            <person name="Nowrousian M."/>
            <person name="Ottonello S."/>
            <person name="Baldrian P."/>
            <person name="Spatafora J.W."/>
            <person name="Henrissat B."/>
            <person name="Nagy L.G."/>
            <person name="Aury J.M."/>
            <person name="Wincker P."/>
            <person name="Grigoriev I.V."/>
            <person name="Bonfante P."/>
            <person name="Martin F.M."/>
        </authorList>
    </citation>
    <scope>NUCLEOTIDE SEQUENCE [LARGE SCALE GENOMIC DNA]</scope>
    <source>
        <strain evidence="2 3">RN42</strain>
    </source>
</reference>
<feature type="compositionally biased region" description="Basic and acidic residues" evidence="1">
    <location>
        <begin position="80"/>
        <end position="109"/>
    </location>
</feature>
<accession>A0A3N4HJN6</accession>
<dbReference type="EMBL" id="ML119801">
    <property type="protein sequence ID" value="RPA74059.1"/>
    <property type="molecule type" value="Genomic_DNA"/>
</dbReference>